<dbReference type="InterPro" id="IPR036390">
    <property type="entry name" value="WH_DNA-bd_sf"/>
</dbReference>
<keyword evidence="3" id="KW-0238">DNA-binding</keyword>
<protein>
    <submittedName>
        <fullName evidence="7">LysR substrate-binding domain-containing protein</fullName>
    </submittedName>
</protein>
<evidence type="ECO:0000259" key="6">
    <source>
        <dbReference type="PROSITE" id="PS50931"/>
    </source>
</evidence>
<dbReference type="SUPFAM" id="SSF53850">
    <property type="entry name" value="Periplasmic binding protein-like II"/>
    <property type="match status" value="1"/>
</dbReference>
<name>A0ABT3YMI3_9HYPH</name>
<dbReference type="InterPro" id="IPR036388">
    <property type="entry name" value="WH-like_DNA-bd_sf"/>
</dbReference>
<evidence type="ECO:0000256" key="3">
    <source>
        <dbReference type="ARBA" id="ARBA00023125"/>
    </source>
</evidence>
<dbReference type="Gene3D" id="1.10.10.10">
    <property type="entry name" value="Winged helix-like DNA-binding domain superfamily/Winged helix DNA-binding domain"/>
    <property type="match status" value="1"/>
</dbReference>
<dbReference type="PANTHER" id="PTHR30427:SF1">
    <property type="entry name" value="TRANSCRIPTIONAL ACTIVATOR PROTEIN LYSR"/>
    <property type="match status" value="1"/>
</dbReference>
<evidence type="ECO:0000256" key="5">
    <source>
        <dbReference type="ARBA" id="ARBA00023163"/>
    </source>
</evidence>
<comment type="caution">
    <text evidence="7">The sequence shown here is derived from an EMBL/GenBank/DDBJ whole genome shotgun (WGS) entry which is preliminary data.</text>
</comment>
<dbReference type="EMBL" id="JAOVZQ010000002">
    <property type="protein sequence ID" value="MCY0097053.1"/>
    <property type="molecule type" value="Genomic_DNA"/>
</dbReference>
<feature type="domain" description="HTH lysR-type" evidence="6">
    <location>
        <begin position="1"/>
        <end position="59"/>
    </location>
</feature>
<dbReference type="PROSITE" id="PS50931">
    <property type="entry name" value="HTH_LYSR"/>
    <property type="match status" value="1"/>
</dbReference>
<dbReference type="Gene3D" id="3.40.190.10">
    <property type="entry name" value="Periplasmic binding protein-like II"/>
    <property type="match status" value="2"/>
</dbReference>
<comment type="similarity">
    <text evidence="1">Belongs to the LysR transcriptional regulatory family.</text>
</comment>
<keyword evidence="4" id="KW-0010">Activator</keyword>
<dbReference type="Pfam" id="PF00126">
    <property type="entry name" value="HTH_1"/>
    <property type="match status" value="1"/>
</dbReference>
<dbReference type="InterPro" id="IPR005119">
    <property type="entry name" value="LysR_subst-bd"/>
</dbReference>
<accession>A0ABT3YMI3</accession>
<keyword evidence="5" id="KW-0804">Transcription</keyword>
<dbReference type="PRINTS" id="PR00039">
    <property type="entry name" value="HTHLYSR"/>
</dbReference>
<evidence type="ECO:0000256" key="2">
    <source>
        <dbReference type="ARBA" id="ARBA00023015"/>
    </source>
</evidence>
<gene>
    <name evidence="7" type="ORF">OEG82_24060</name>
</gene>
<dbReference type="PANTHER" id="PTHR30427">
    <property type="entry name" value="TRANSCRIPTIONAL ACTIVATOR PROTEIN LYSR"/>
    <property type="match status" value="1"/>
</dbReference>
<sequence>MLSQRSLEVFREVMLYGSLIGAAQRLRISQPAVSRHIRELELQTGLTLFQRGGNRATPTKQAFGLLAEVDRAFIGLREIEAQVARIASGEIDAVTVAAMPVIATTMLPEIVAKLTSDFSDTSVDLQSAHSNHIIPRVRGGSYALGLVSLRQPTVGARVMWRDRFPYYCLLPVNDPLSDKQCIRPGDLAGRHLIGYAETSVSGLMLDRALSSVSPPPVVRLRVHLSKSTWALVERGCGIAIVDSFAAHVHRLRGGIVRRFDTETEFELTLVVSETGQKSDYVDRFIETLKTVSDHYKSDEFLGGQA</sequence>
<evidence type="ECO:0000313" key="7">
    <source>
        <dbReference type="EMBL" id="MCY0097053.1"/>
    </source>
</evidence>
<evidence type="ECO:0000256" key="1">
    <source>
        <dbReference type="ARBA" id="ARBA00009437"/>
    </source>
</evidence>
<dbReference type="Proteomes" id="UP001081283">
    <property type="component" value="Unassembled WGS sequence"/>
</dbReference>
<dbReference type="RefSeq" id="WP_267615144.1">
    <property type="nucleotide sequence ID" value="NZ_JAOVZQ010000002.1"/>
</dbReference>
<dbReference type="SUPFAM" id="SSF46785">
    <property type="entry name" value="Winged helix' DNA-binding domain"/>
    <property type="match status" value="1"/>
</dbReference>
<proteinExistence type="inferred from homology"/>
<keyword evidence="2" id="KW-0805">Transcription regulation</keyword>
<organism evidence="7 8">
    <name type="scientific">Hoeflea ulvae</name>
    <dbReference type="NCBI Taxonomy" id="2983764"/>
    <lineage>
        <taxon>Bacteria</taxon>
        <taxon>Pseudomonadati</taxon>
        <taxon>Pseudomonadota</taxon>
        <taxon>Alphaproteobacteria</taxon>
        <taxon>Hyphomicrobiales</taxon>
        <taxon>Rhizobiaceae</taxon>
        <taxon>Hoeflea</taxon>
    </lineage>
</organism>
<evidence type="ECO:0000256" key="4">
    <source>
        <dbReference type="ARBA" id="ARBA00023159"/>
    </source>
</evidence>
<dbReference type="Pfam" id="PF03466">
    <property type="entry name" value="LysR_substrate"/>
    <property type="match status" value="1"/>
</dbReference>
<reference evidence="7" key="1">
    <citation type="submission" date="2022-10" db="EMBL/GenBank/DDBJ databases">
        <title>Hoeflea sp. J2-29, isolated from marine algae.</title>
        <authorList>
            <person name="Kristyanto S."/>
            <person name="Kim J.M."/>
            <person name="Jeon C.O."/>
        </authorList>
    </citation>
    <scope>NUCLEOTIDE SEQUENCE</scope>
    <source>
        <strain evidence="7">J2-29</strain>
    </source>
</reference>
<dbReference type="InterPro" id="IPR000847">
    <property type="entry name" value="LysR_HTH_N"/>
</dbReference>
<keyword evidence="8" id="KW-1185">Reference proteome</keyword>
<evidence type="ECO:0000313" key="8">
    <source>
        <dbReference type="Proteomes" id="UP001081283"/>
    </source>
</evidence>